<dbReference type="InterPro" id="IPR050689">
    <property type="entry name" value="FKBP-type_PPIase"/>
</dbReference>
<dbReference type="PANTHER" id="PTHR10516:SF443">
    <property type="entry name" value="FK506-BINDING PROTEIN 59-RELATED"/>
    <property type="match status" value="1"/>
</dbReference>
<dbReference type="InterPro" id="IPR001179">
    <property type="entry name" value="PPIase_FKBP_dom"/>
</dbReference>
<evidence type="ECO:0000256" key="3">
    <source>
        <dbReference type="ARBA" id="ARBA00023110"/>
    </source>
</evidence>
<dbReference type="InterPro" id="IPR046357">
    <property type="entry name" value="PPIase_dom_sf"/>
</dbReference>
<feature type="domain" description="PPIase FKBP-type" evidence="6">
    <location>
        <begin position="1"/>
        <end position="56"/>
    </location>
</feature>
<reference evidence="7" key="1">
    <citation type="journal article" date="2009" name="Nature">
        <title>The Schistosoma japonicum genome reveals features of host-parasite interplay.</title>
        <authorList>
            <person name="Liu F."/>
            <person name="Zhou Y."/>
            <person name="Wang Z.Q."/>
            <person name="Lu G."/>
            <person name="Zheng H."/>
            <person name="Brindley P.J."/>
            <person name="McManus D.P."/>
            <person name="Blair D."/>
            <person name="Zhang Q.H."/>
            <person name="Zhong Y."/>
            <person name="Wang S."/>
            <person name="Han Z.G."/>
            <person name="Chen Z."/>
        </authorList>
    </citation>
    <scope>NUCLEOTIDE SEQUENCE</scope>
    <source>
        <strain evidence="7">Anhui</strain>
    </source>
</reference>
<accession>C1LAW9</accession>
<keyword evidence="3 5" id="KW-0697">Rotamase</keyword>
<dbReference type="EC" id="5.2.1.8" evidence="2 5"/>
<dbReference type="Gene3D" id="3.10.50.40">
    <property type="match status" value="1"/>
</dbReference>
<dbReference type="AlphaFoldDB" id="C1LAW9"/>
<dbReference type="EMBL" id="FN316116">
    <property type="protein sequence ID" value="CAX71847.1"/>
    <property type="molecule type" value="mRNA"/>
</dbReference>
<evidence type="ECO:0000256" key="5">
    <source>
        <dbReference type="PROSITE-ProRule" id="PRU00277"/>
    </source>
</evidence>
<evidence type="ECO:0000259" key="6">
    <source>
        <dbReference type="PROSITE" id="PS50059"/>
    </source>
</evidence>
<proteinExistence type="evidence at transcript level"/>
<reference evidence="7" key="2">
    <citation type="submission" date="2009-03" db="EMBL/GenBank/DDBJ databases">
        <authorList>
            <person name="Gang L."/>
        </authorList>
    </citation>
    <scope>NUCLEOTIDE SEQUENCE</scope>
    <source>
        <strain evidence="7">Anhui</strain>
    </source>
</reference>
<evidence type="ECO:0000256" key="1">
    <source>
        <dbReference type="ARBA" id="ARBA00000971"/>
    </source>
</evidence>
<name>C1LAW9_SCHJA</name>
<dbReference type="PROSITE" id="PS50059">
    <property type="entry name" value="FKBP_PPIASE"/>
    <property type="match status" value="1"/>
</dbReference>
<evidence type="ECO:0000256" key="4">
    <source>
        <dbReference type="ARBA" id="ARBA00023235"/>
    </source>
</evidence>
<dbReference type="GO" id="GO:0003755">
    <property type="term" value="F:peptidyl-prolyl cis-trans isomerase activity"/>
    <property type="evidence" value="ECO:0007669"/>
    <property type="project" value="UniProtKB-KW"/>
</dbReference>
<dbReference type="SUPFAM" id="SSF54534">
    <property type="entry name" value="FKBP-like"/>
    <property type="match status" value="1"/>
</dbReference>
<evidence type="ECO:0000313" key="7">
    <source>
        <dbReference type="EMBL" id="CAX71847.1"/>
    </source>
</evidence>
<evidence type="ECO:0000256" key="2">
    <source>
        <dbReference type="ARBA" id="ARBA00013194"/>
    </source>
</evidence>
<comment type="catalytic activity">
    <reaction evidence="1 5">
        <text>[protein]-peptidylproline (omega=180) = [protein]-peptidylproline (omega=0)</text>
        <dbReference type="Rhea" id="RHEA:16237"/>
        <dbReference type="Rhea" id="RHEA-COMP:10747"/>
        <dbReference type="Rhea" id="RHEA-COMP:10748"/>
        <dbReference type="ChEBI" id="CHEBI:83833"/>
        <dbReference type="ChEBI" id="CHEBI:83834"/>
        <dbReference type="EC" id="5.2.1.8"/>
    </reaction>
</comment>
<dbReference type="GO" id="GO:0005737">
    <property type="term" value="C:cytoplasm"/>
    <property type="evidence" value="ECO:0007669"/>
    <property type="project" value="TreeGrafter"/>
</dbReference>
<dbReference type="Pfam" id="PF00254">
    <property type="entry name" value="FKBP_C"/>
    <property type="match status" value="1"/>
</dbReference>
<protein>
    <recommendedName>
        <fullName evidence="2 5">peptidylprolyl isomerase</fullName>
        <ecNumber evidence="2 5">5.2.1.8</ecNumber>
    </recommendedName>
</protein>
<organism evidence="7">
    <name type="scientific">Schistosoma japonicum</name>
    <name type="common">Blood fluke</name>
    <dbReference type="NCBI Taxonomy" id="6182"/>
    <lineage>
        <taxon>Eukaryota</taxon>
        <taxon>Metazoa</taxon>
        <taxon>Spiralia</taxon>
        <taxon>Lophotrochozoa</taxon>
        <taxon>Platyhelminthes</taxon>
        <taxon>Trematoda</taxon>
        <taxon>Digenea</taxon>
        <taxon>Strigeidida</taxon>
        <taxon>Schistosomatoidea</taxon>
        <taxon>Schistosomatidae</taxon>
        <taxon>Schistosoma</taxon>
    </lineage>
</organism>
<dbReference type="PANTHER" id="PTHR10516">
    <property type="entry name" value="PEPTIDYL-PROLYL CIS-TRANS ISOMERASE"/>
    <property type="match status" value="1"/>
</dbReference>
<sequence>MNKVIKGWDEGIAQMSVGERAYLTCTHDYAYGAKGVSGTIPPFATLKFDVELINIL</sequence>
<keyword evidence="4 5" id="KW-0413">Isomerase</keyword>